<comment type="pathway">
    <text evidence="1">Cofactor biosynthesis; adenosylcobalamin biosynthesis.</text>
</comment>
<dbReference type="EC" id="2.1.1.272" evidence="4"/>
<dbReference type="InterPro" id="IPR035996">
    <property type="entry name" value="4pyrrol_Methylase_sf"/>
</dbReference>
<dbReference type="InterPro" id="IPR000878">
    <property type="entry name" value="4pyrrol_Mease"/>
</dbReference>
<keyword evidence="4" id="KW-0489">Methyltransferase</keyword>
<dbReference type="InterPro" id="IPR051810">
    <property type="entry name" value="Precorrin_MeTrfase"/>
</dbReference>
<dbReference type="PANTHER" id="PTHR47036:SF1">
    <property type="entry name" value="COBALT-FACTOR III C(17)-METHYLTRANSFERASE-RELATED"/>
    <property type="match status" value="1"/>
</dbReference>
<dbReference type="GO" id="GO:0009236">
    <property type="term" value="P:cobalamin biosynthetic process"/>
    <property type="evidence" value="ECO:0007669"/>
    <property type="project" value="UniProtKB-KW"/>
</dbReference>
<evidence type="ECO:0000259" key="3">
    <source>
        <dbReference type="Pfam" id="PF00590"/>
    </source>
</evidence>
<reference evidence="4" key="1">
    <citation type="submission" date="2018-06" db="EMBL/GenBank/DDBJ databases">
        <authorList>
            <person name="Zhirakovskaya E."/>
        </authorList>
    </citation>
    <scope>NUCLEOTIDE SEQUENCE</scope>
</reference>
<sequence length="162" mass="17180">DAGIYGMAGLAIELSGALNLNVPIEIIAGVSAASSAGARLGAPLTLDFATISLSDLLVPWEMIKRRLEAVATADLVVALYNPKSKKRVEQLAEAAAIFLKHRKAETPVGICDSIGLDNERTVITTLGKFLEEDIGMRTTVIVGNSSSKIIGGWFVNPRGYKI</sequence>
<dbReference type="InterPro" id="IPR006363">
    <property type="entry name" value="Cbl_synth_CobJ/CibH_dom"/>
</dbReference>
<organism evidence="4">
    <name type="scientific">hydrothermal vent metagenome</name>
    <dbReference type="NCBI Taxonomy" id="652676"/>
    <lineage>
        <taxon>unclassified sequences</taxon>
        <taxon>metagenomes</taxon>
        <taxon>ecological metagenomes</taxon>
    </lineage>
</organism>
<dbReference type="InterPro" id="IPR014776">
    <property type="entry name" value="4pyrrole_Mease_sub2"/>
</dbReference>
<evidence type="ECO:0000256" key="1">
    <source>
        <dbReference type="ARBA" id="ARBA00004953"/>
    </source>
</evidence>
<dbReference type="EMBL" id="UOGC01000038">
    <property type="protein sequence ID" value="VAX16831.1"/>
    <property type="molecule type" value="Genomic_DNA"/>
</dbReference>
<proteinExistence type="predicted"/>
<evidence type="ECO:0000256" key="2">
    <source>
        <dbReference type="ARBA" id="ARBA00022573"/>
    </source>
</evidence>
<evidence type="ECO:0000313" key="4">
    <source>
        <dbReference type="EMBL" id="VAX16831.1"/>
    </source>
</evidence>
<dbReference type="AlphaFoldDB" id="A0A3B1BQJ5"/>
<accession>A0A3B1BQJ5</accession>
<dbReference type="GO" id="GO:0032259">
    <property type="term" value="P:methylation"/>
    <property type="evidence" value="ECO:0007669"/>
    <property type="project" value="UniProtKB-KW"/>
</dbReference>
<feature type="non-terminal residue" evidence="4">
    <location>
        <position position="1"/>
    </location>
</feature>
<keyword evidence="4" id="KW-0808">Transferase</keyword>
<dbReference type="GO" id="GO:0008168">
    <property type="term" value="F:methyltransferase activity"/>
    <property type="evidence" value="ECO:0007669"/>
    <property type="project" value="UniProtKB-KW"/>
</dbReference>
<keyword evidence="2" id="KW-0169">Cobalamin biosynthesis</keyword>
<dbReference type="SUPFAM" id="SSF53790">
    <property type="entry name" value="Tetrapyrrole methylase"/>
    <property type="match status" value="1"/>
</dbReference>
<feature type="domain" description="Tetrapyrrole methylase" evidence="3">
    <location>
        <begin position="1"/>
        <end position="128"/>
    </location>
</feature>
<protein>
    <submittedName>
        <fullName evidence="4">Cobalt-precorrin-3 C(17)-methyltransferase</fullName>
        <ecNumber evidence="4">2.1.1.272</ecNumber>
    </submittedName>
</protein>
<name>A0A3B1BQJ5_9ZZZZ</name>
<dbReference type="Pfam" id="PF00590">
    <property type="entry name" value="TP_methylase"/>
    <property type="match status" value="1"/>
</dbReference>
<dbReference type="Gene3D" id="3.30.950.10">
    <property type="entry name" value="Methyltransferase, Cobalt-precorrin-4 Transmethylase, Domain 2"/>
    <property type="match status" value="1"/>
</dbReference>
<dbReference type="CDD" id="cd11646">
    <property type="entry name" value="Precorrin_3B_C17_MT"/>
    <property type="match status" value="1"/>
</dbReference>
<gene>
    <name evidence="4" type="ORF">MNBD_NITROSPINAE01-1104</name>
</gene>
<dbReference type="PANTHER" id="PTHR47036">
    <property type="entry name" value="COBALT-FACTOR III C(17)-METHYLTRANSFERASE-RELATED"/>
    <property type="match status" value="1"/>
</dbReference>